<dbReference type="AlphaFoldDB" id="A0A6L9QN85"/>
<organism evidence="2 3">
    <name type="scientific">Actinomadura bangladeshensis</name>
    <dbReference type="NCBI Taxonomy" id="453573"/>
    <lineage>
        <taxon>Bacteria</taxon>
        <taxon>Bacillati</taxon>
        <taxon>Actinomycetota</taxon>
        <taxon>Actinomycetes</taxon>
        <taxon>Streptosporangiales</taxon>
        <taxon>Thermomonosporaceae</taxon>
        <taxon>Actinomadura</taxon>
    </lineage>
</organism>
<dbReference type="Proteomes" id="UP000475532">
    <property type="component" value="Unassembled WGS sequence"/>
</dbReference>
<sequence>MSEFPDIERTLGIDLGAHVEQARRVAEKSAEFSARLADMVGRAESPDGRVSLGFSLEKGLTGVRIDPRAMRMGSEELAELIEQLSKEAVADLERQKREAADEVYGEDAQKVKTPLDPAAMQDALRDRTTPSRGSPAMPPRLWTNSARGWASSGENPQSARPSVKR</sequence>
<feature type="region of interest" description="Disordered" evidence="1">
    <location>
        <begin position="92"/>
        <end position="165"/>
    </location>
</feature>
<protein>
    <submittedName>
        <fullName evidence="2">YbaB/EbfC family nucleoid-associated protein</fullName>
    </submittedName>
</protein>
<reference evidence="2 3" key="1">
    <citation type="submission" date="2020-01" db="EMBL/GenBank/DDBJ databases">
        <title>Insect and environment-associated Actinomycetes.</title>
        <authorList>
            <person name="Currrie C."/>
            <person name="Chevrette M."/>
            <person name="Carlson C."/>
            <person name="Stubbendieck R."/>
            <person name="Wendt-Pienkowski E."/>
        </authorList>
    </citation>
    <scope>NUCLEOTIDE SEQUENCE [LARGE SCALE GENOMIC DNA]</scope>
    <source>
        <strain evidence="2 3">SID10258</strain>
    </source>
</reference>
<accession>A0A6L9QN85</accession>
<proteinExistence type="predicted"/>
<dbReference type="EMBL" id="JAAGLI010000842">
    <property type="protein sequence ID" value="NEA26865.1"/>
    <property type="molecule type" value="Genomic_DNA"/>
</dbReference>
<dbReference type="Gene3D" id="3.30.1310.10">
    <property type="entry name" value="Nucleoid-associated protein YbaB-like domain"/>
    <property type="match status" value="1"/>
</dbReference>
<dbReference type="RefSeq" id="WP_163060902.1">
    <property type="nucleotide sequence ID" value="NZ_JAAGLI010000842.1"/>
</dbReference>
<evidence type="ECO:0000313" key="3">
    <source>
        <dbReference type="Proteomes" id="UP000475532"/>
    </source>
</evidence>
<evidence type="ECO:0000256" key="1">
    <source>
        <dbReference type="SAM" id="MobiDB-lite"/>
    </source>
</evidence>
<dbReference type="InterPro" id="IPR036894">
    <property type="entry name" value="YbaB-like_sf"/>
</dbReference>
<dbReference type="GO" id="GO:0003677">
    <property type="term" value="F:DNA binding"/>
    <property type="evidence" value="ECO:0007669"/>
    <property type="project" value="InterPro"/>
</dbReference>
<gene>
    <name evidence="2" type="ORF">G3I70_30835</name>
</gene>
<evidence type="ECO:0000313" key="2">
    <source>
        <dbReference type="EMBL" id="NEA26865.1"/>
    </source>
</evidence>
<dbReference type="InterPro" id="IPR004401">
    <property type="entry name" value="YbaB/EbfC"/>
</dbReference>
<comment type="caution">
    <text evidence="2">The sequence shown here is derived from an EMBL/GenBank/DDBJ whole genome shotgun (WGS) entry which is preliminary data.</text>
</comment>
<dbReference type="Pfam" id="PF02575">
    <property type="entry name" value="YbaB_DNA_bd"/>
    <property type="match status" value="1"/>
</dbReference>
<dbReference type="SUPFAM" id="SSF82607">
    <property type="entry name" value="YbaB-like"/>
    <property type="match status" value="1"/>
</dbReference>
<feature type="compositionally biased region" description="Polar residues" evidence="1">
    <location>
        <begin position="142"/>
        <end position="165"/>
    </location>
</feature>
<name>A0A6L9QN85_9ACTN</name>